<name>A0A5P8JWC1_9LACO</name>
<dbReference type="EMBL" id="CP045068">
    <property type="protein sequence ID" value="QFQ92999.1"/>
    <property type="molecule type" value="Genomic_DNA"/>
</dbReference>
<dbReference type="Proteomes" id="UP000388452">
    <property type="component" value="Chromosome"/>
</dbReference>
<protein>
    <submittedName>
        <fullName evidence="1">Uncharacterized protein</fullName>
    </submittedName>
</protein>
<dbReference type="RefSeq" id="WP_152164889.1">
    <property type="nucleotide sequence ID" value="NZ_CP045068.1"/>
</dbReference>
<reference evidence="1 2" key="1">
    <citation type="submission" date="2019-10" db="EMBL/GenBank/DDBJ databases">
        <title>Genome sequencing of Lactobacillus manihotivorans.</title>
        <authorList>
            <person name="Kim K."/>
        </authorList>
    </citation>
    <scope>NUCLEOTIDE SEQUENCE [LARGE SCALE GENOMIC DNA]</scope>
    <source>
        <strain evidence="1 2">LM010</strain>
    </source>
</reference>
<dbReference type="AlphaFoldDB" id="A0A5P8JWC1"/>
<gene>
    <name evidence="1" type="ORF">LM010_10355</name>
</gene>
<sequence length="16" mass="1820">MTQAEFNAKKKQILGL</sequence>
<accession>A0A5P8JWC1</accession>
<evidence type="ECO:0000313" key="2">
    <source>
        <dbReference type="Proteomes" id="UP000388452"/>
    </source>
</evidence>
<evidence type="ECO:0000313" key="1">
    <source>
        <dbReference type="EMBL" id="QFQ92999.1"/>
    </source>
</evidence>
<proteinExistence type="predicted"/>
<organism evidence="1 2">
    <name type="scientific">Lacticaseibacillus manihotivorans</name>
    <dbReference type="NCBI Taxonomy" id="88233"/>
    <lineage>
        <taxon>Bacteria</taxon>
        <taxon>Bacillati</taxon>
        <taxon>Bacillota</taxon>
        <taxon>Bacilli</taxon>
        <taxon>Lactobacillales</taxon>
        <taxon>Lactobacillaceae</taxon>
        <taxon>Lacticaseibacillus</taxon>
    </lineage>
</organism>